<organism evidence="1 2">
    <name type="scientific">Yersinia pestis</name>
    <dbReference type="NCBI Taxonomy" id="632"/>
    <lineage>
        <taxon>Bacteria</taxon>
        <taxon>Pseudomonadati</taxon>
        <taxon>Pseudomonadota</taxon>
        <taxon>Gammaproteobacteria</taxon>
        <taxon>Enterobacterales</taxon>
        <taxon>Yersiniaceae</taxon>
        <taxon>Yersinia</taxon>
    </lineage>
</organism>
<protein>
    <submittedName>
        <fullName evidence="1">Uncharacterized protein</fullName>
    </submittedName>
</protein>
<dbReference type="OrthoDB" id="6474621at2"/>
<sequence>MHVVQQNIGGFSSFPPANCGELYSRLISLQGVKIVFFVLSKRLPTLRAPLIFVKSRIKQLDNRCQCLNFINPGCFNLYLAAFG</sequence>
<dbReference type="KEGG" id="ypk:y0160"/>
<accession>A0A3G5LIQ0</accession>
<reference evidence="1 2" key="1">
    <citation type="journal article" date="2002" name="J. Bacteriol.">
        <title>Genome sequence of Yersinia pestis KIM.</title>
        <authorList>
            <person name="Deng W."/>
            <person name="Burland V."/>
            <person name="Plunkett G.III."/>
            <person name="Boutin A."/>
            <person name="Mayhew G.F."/>
            <person name="Liss P."/>
            <person name="Perna N.T."/>
            <person name="Rose D.J."/>
            <person name="Mau B."/>
            <person name="Zhou S."/>
            <person name="Schwartz D.C."/>
            <person name="Fetherston J.D."/>
            <person name="Lindler L.E."/>
            <person name="Brubaker R.R."/>
            <person name="Plana G.V."/>
            <person name="Straley S.C."/>
            <person name="McDonough K.A."/>
            <person name="Nilles M.L."/>
            <person name="Matson J.S."/>
            <person name="Blattner F.R."/>
            <person name="Perry R.D."/>
        </authorList>
    </citation>
    <scope>NUCLEOTIDE SEQUENCE [LARGE SCALE GENOMIC DNA]</scope>
    <source>
        <strain evidence="2">KIM10+ / Biovar Mediaevalis</strain>
    </source>
</reference>
<dbReference type="AlphaFoldDB" id="A0A3G5LIQ0"/>
<evidence type="ECO:0000313" key="1">
    <source>
        <dbReference type="EMBL" id="AAM83754.1"/>
    </source>
</evidence>
<dbReference type="Proteomes" id="UP000002490">
    <property type="component" value="Chromosome"/>
</dbReference>
<evidence type="ECO:0000313" key="2">
    <source>
        <dbReference type="Proteomes" id="UP000002490"/>
    </source>
</evidence>
<gene>
    <name evidence="1" type="ordered locus">y0160</name>
</gene>
<proteinExistence type="predicted"/>
<dbReference type="EMBL" id="AE009952">
    <property type="protein sequence ID" value="AAM83754.1"/>
    <property type="molecule type" value="Genomic_DNA"/>
</dbReference>
<name>A0A3G5LIQ0_YERPE</name>